<feature type="non-terminal residue" evidence="1">
    <location>
        <position position="228"/>
    </location>
</feature>
<protein>
    <submittedName>
        <fullName evidence="1">Uncharacterized protein</fullName>
    </submittedName>
</protein>
<dbReference type="EMBL" id="GEBQ01020348">
    <property type="protein sequence ID" value="JAT19629.1"/>
    <property type="molecule type" value="Transcribed_RNA"/>
</dbReference>
<sequence>QRGMVLGYQGVERLLAVQWAALKQGLDIMLRLTDVPALQGPLRLALRTVRQVQHSHVEHNCRLLLYAFQSATSHETAFLTIKTLVSYLELGWLVEPELLSALPWKETFRKFLLRPPSGQADFALLLVIFQFLQFLLDVCPGQNVWITEALQTKPYTMLQLIVTADSSHVSDEQEMWKSVSLHLLDLCRVCVKQGSTGGWQVMVQLILQCVEVPHSSSSQNFFNLVYLN</sequence>
<dbReference type="AlphaFoldDB" id="A0A1B6L7D5"/>
<proteinExistence type="predicted"/>
<feature type="non-terminal residue" evidence="1">
    <location>
        <position position="1"/>
    </location>
</feature>
<gene>
    <name evidence="1" type="ORF">g.7051</name>
</gene>
<organism evidence="1">
    <name type="scientific">Graphocephala atropunctata</name>
    <dbReference type="NCBI Taxonomy" id="36148"/>
    <lineage>
        <taxon>Eukaryota</taxon>
        <taxon>Metazoa</taxon>
        <taxon>Ecdysozoa</taxon>
        <taxon>Arthropoda</taxon>
        <taxon>Hexapoda</taxon>
        <taxon>Insecta</taxon>
        <taxon>Pterygota</taxon>
        <taxon>Neoptera</taxon>
        <taxon>Paraneoptera</taxon>
        <taxon>Hemiptera</taxon>
        <taxon>Auchenorrhyncha</taxon>
        <taxon>Membracoidea</taxon>
        <taxon>Cicadellidae</taxon>
        <taxon>Cicadellinae</taxon>
        <taxon>Cicadellini</taxon>
        <taxon>Graphocephala</taxon>
    </lineage>
</organism>
<reference evidence="1" key="1">
    <citation type="submission" date="2015-11" db="EMBL/GenBank/DDBJ databases">
        <title>De novo transcriptome assembly of four potential Pierce s Disease insect vectors from Arizona vineyards.</title>
        <authorList>
            <person name="Tassone E.E."/>
        </authorList>
    </citation>
    <scope>NUCLEOTIDE SEQUENCE</scope>
</reference>
<name>A0A1B6L7D5_9HEMI</name>
<evidence type="ECO:0000313" key="1">
    <source>
        <dbReference type="EMBL" id="JAT19629.1"/>
    </source>
</evidence>
<accession>A0A1B6L7D5</accession>